<protein>
    <recommendedName>
        <fullName evidence="5">Ubiquitin-like protease family profile domain-containing protein</fullName>
    </recommendedName>
</protein>
<organism evidence="6 7">
    <name type="scientific">Urochloa decumbens</name>
    <dbReference type="NCBI Taxonomy" id="240449"/>
    <lineage>
        <taxon>Eukaryota</taxon>
        <taxon>Viridiplantae</taxon>
        <taxon>Streptophyta</taxon>
        <taxon>Embryophyta</taxon>
        <taxon>Tracheophyta</taxon>
        <taxon>Spermatophyta</taxon>
        <taxon>Magnoliopsida</taxon>
        <taxon>Liliopsida</taxon>
        <taxon>Poales</taxon>
        <taxon>Poaceae</taxon>
        <taxon>PACMAD clade</taxon>
        <taxon>Panicoideae</taxon>
        <taxon>Panicodae</taxon>
        <taxon>Paniceae</taxon>
        <taxon>Melinidinae</taxon>
        <taxon>Urochloa</taxon>
    </lineage>
</organism>
<feature type="compositionally biased region" description="Polar residues" evidence="4">
    <location>
        <begin position="493"/>
        <end position="530"/>
    </location>
</feature>
<comment type="similarity">
    <text evidence="1">Belongs to the peptidase C48 family.</text>
</comment>
<evidence type="ECO:0000256" key="3">
    <source>
        <dbReference type="ARBA" id="ARBA00022801"/>
    </source>
</evidence>
<name>A0ABC9AYK2_9POAL</name>
<evidence type="ECO:0000259" key="5">
    <source>
        <dbReference type="Pfam" id="PF02902"/>
    </source>
</evidence>
<dbReference type="Gene3D" id="3.40.395.10">
    <property type="entry name" value="Adenoviral Proteinase, Chain A"/>
    <property type="match status" value="1"/>
</dbReference>
<feature type="domain" description="Ubiquitin-like protease family profile" evidence="5">
    <location>
        <begin position="939"/>
        <end position="1077"/>
    </location>
</feature>
<dbReference type="InterPro" id="IPR038765">
    <property type="entry name" value="Papain-like_cys_pep_sf"/>
</dbReference>
<reference evidence="6" key="1">
    <citation type="submission" date="2024-10" db="EMBL/GenBank/DDBJ databases">
        <authorList>
            <person name="Ryan C."/>
        </authorList>
    </citation>
    <scope>NUCLEOTIDE SEQUENCE [LARGE SCALE GENOMIC DNA]</scope>
</reference>
<evidence type="ECO:0000313" key="7">
    <source>
        <dbReference type="Proteomes" id="UP001497457"/>
    </source>
</evidence>
<feature type="region of interest" description="Disordered" evidence="4">
    <location>
        <begin position="1"/>
        <end position="38"/>
    </location>
</feature>
<evidence type="ECO:0000256" key="1">
    <source>
        <dbReference type="ARBA" id="ARBA00005234"/>
    </source>
</evidence>
<keyword evidence="3" id="KW-0378">Hydrolase</keyword>
<proteinExistence type="inferred from homology"/>
<dbReference type="GO" id="GO:0006508">
    <property type="term" value="P:proteolysis"/>
    <property type="evidence" value="ECO:0007669"/>
    <property type="project" value="UniProtKB-KW"/>
</dbReference>
<dbReference type="EMBL" id="OZ075133">
    <property type="protein sequence ID" value="CAL4990030.1"/>
    <property type="molecule type" value="Genomic_DNA"/>
</dbReference>
<evidence type="ECO:0000256" key="2">
    <source>
        <dbReference type="ARBA" id="ARBA00022670"/>
    </source>
</evidence>
<keyword evidence="7" id="KW-1185">Reference proteome</keyword>
<evidence type="ECO:0000256" key="4">
    <source>
        <dbReference type="SAM" id="MobiDB-lite"/>
    </source>
</evidence>
<dbReference type="Proteomes" id="UP001497457">
    <property type="component" value="Chromosome 23rd"/>
</dbReference>
<dbReference type="AlphaFoldDB" id="A0ABC9AYK2"/>
<gene>
    <name evidence="6" type="ORF">URODEC1_LOCUS60076</name>
</gene>
<dbReference type="PANTHER" id="PTHR34835:SF60">
    <property type="entry name" value="OS10G0490300 PROTEIN"/>
    <property type="match status" value="1"/>
</dbReference>
<sequence length="1127" mass="127587">MGPKRTTELIDIASSQESDDIDLEEAYKPHENSDGDGYNGSEYSIGGHHESVNREAYKQVLKKYGEIKHLKKKLAMRLNHEESNVKSVNNSNDAFTRFSLTNFSNVIQSLTPHHRKVIDDYGFGSLLLFERCSVPNDFVNWVARLVNYRSADIVCNGKVISLTRESVSLVLGVPLTDKQFPADHSAGKSVILSKFNKKSIPSVTFFSNKILKNDPMSDEDLFVCFIIVALNTFLCPNTSATPCYKYFGIFEDINNLRDLDWCGYILDWLLEGVKVFNSCKAPKAHDGGILAGCLYYLAVIYLDHIDFGVRQVPDSMPRISVWRSSMIETYSEFDFKSPGCYGFHPLLHYSQTCYSKDLRSLYNPQSLCLDSGFHNKLEHYSGCKLPESLKVNICKLIEKYCFNSSVSVHMDVSSVNALPDDMKTIFCKLLKHAYSIDRRSQNLVLDIMKLVSKSEHHDDLGNPHAHKAPSIEVHGEPSVPSNHNCDVSDHGIPTNTNGDSPLHCSQSEVYKSNPPSNQQLDCSPQSTNETNLDDPSESLALPVPNLIRTATKTPPNVQNEDVARVLQKLSVFTSNTTTQKTPARFVIPPSGYPPTHPIYQTANKRKHDAEVISQQPNNVLNRTPLADFTNDRSFKKIKKYVHFDVNQQPNKDVINLENENLYVPDTLSPVSLPGYSKFHSHKCVYGKENHPHVSSGQSMDVSVMHTPDLTHNKHSFNNDVRSKGLTASHHKDYAESSRSKLPSKVCREVEITDGRTLADSVRAMTKKSDDMYNSRMRRSELVSSTPIGQSVLHPSLNSIQSVPYRVRDPSAVDKVQSDATKRCVRPGILFRSGDSETTSMKIHVSKIDVKHYNRICSLAYSEYQGEDAVYLNGVRCTYWSLGESLKPGGQVNTFVVSLFCYSLYHKPNGHPHISKRHYFFSNIADNLLKDIDEADEEVLSRAFKRSSKACPLKKSNTLFFPTMFDEHWFVFIVDIVDKKYVMLDSLYEENDEFQHFVSSRMRASFEYHWNKFVQVDMGFHDYEFIYPVVPKQPLGHENDSGIYAMMCIEHWVSPRTLLTSVFSPNDIPNIRVKIANDLVFQPKNTGMKNRVIECDVAVCYVLGRLVLQPPRLVLTTTKTSVHNYQAS</sequence>
<dbReference type="SUPFAM" id="SSF54001">
    <property type="entry name" value="Cysteine proteinases"/>
    <property type="match status" value="1"/>
</dbReference>
<accession>A0ABC9AYK2</accession>
<feature type="region of interest" description="Disordered" evidence="4">
    <location>
        <begin position="456"/>
        <end position="539"/>
    </location>
</feature>
<keyword evidence="2" id="KW-0645">Protease</keyword>
<dbReference type="PANTHER" id="PTHR34835">
    <property type="entry name" value="OS07G0283600 PROTEIN-RELATED"/>
    <property type="match status" value="1"/>
</dbReference>
<dbReference type="GO" id="GO:0008233">
    <property type="term" value="F:peptidase activity"/>
    <property type="evidence" value="ECO:0007669"/>
    <property type="project" value="UniProtKB-KW"/>
</dbReference>
<evidence type="ECO:0000313" key="6">
    <source>
        <dbReference type="EMBL" id="CAL4990030.1"/>
    </source>
</evidence>
<dbReference type="InterPro" id="IPR003653">
    <property type="entry name" value="Peptidase_C48_C"/>
</dbReference>
<dbReference type="Pfam" id="PF02902">
    <property type="entry name" value="Peptidase_C48"/>
    <property type="match status" value="1"/>
</dbReference>